<dbReference type="RefSeq" id="WP_307237685.1">
    <property type="nucleotide sequence ID" value="NZ_JAUSQZ010000001.1"/>
</dbReference>
<evidence type="ECO:0000313" key="4">
    <source>
        <dbReference type="Proteomes" id="UP001235712"/>
    </source>
</evidence>
<feature type="compositionally biased region" description="Low complexity" evidence="1">
    <location>
        <begin position="114"/>
        <end position="134"/>
    </location>
</feature>
<organism evidence="3 4">
    <name type="scientific">Kineosporia succinea</name>
    <dbReference type="NCBI Taxonomy" id="84632"/>
    <lineage>
        <taxon>Bacteria</taxon>
        <taxon>Bacillati</taxon>
        <taxon>Actinomycetota</taxon>
        <taxon>Actinomycetes</taxon>
        <taxon>Kineosporiales</taxon>
        <taxon>Kineosporiaceae</taxon>
        <taxon>Kineosporia</taxon>
    </lineage>
</organism>
<sequence length="385" mass="38490">MLSSKSGTSLVRPRRRAFLALGTLSLAGGATTVLTGCSSSGSNGSALTPAASTQLEEAAVNRAVELVRAVHTGASALASGTVPGGAAARLSGAVAKLLPALLKVHATQLSALGAPVSTSPATPSTSSESPTPSTEDADAVTSPATLVTAEWEAARTLLRDAAGLSPEFARLLYRTAASCAAAADLLNSALKGKSLGALKPAESTEAAGSAEAAESTEPAAPATAPPTTTTGPTPSATGTATPTTTSSSSAALTLVPAETTALNRLLAGEHAAYYAYPLVIAHIDGPREEVATTVWQTHRQQRDELERMLLTAGADPVEANAAYEVETPTTKGQAATLATTVEERLAGLAADAVAAATHTEVQSLAADLLVGSVRRQAAWSGEPVA</sequence>
<dbReference type="Proteomes" id="UP001235712">
    <property type="component" value="Unassembled WGS sequence"/>
</dbReference>
<feature type="region of interest" description="Disordered" evidence="1">
    <location>
        <begin position="202"/>
        <end position="251"/>
    </location>
</feature>
<evidence type="ECO:0000256" key="1">
    <source>
        <dbReference type="SAM" id="MobiDB-lite"/>
    </source>
</evidence>
<feature type="region of interest" description="Disordered" evidence="1">
    <location>
        <begin position="114"/>
        <end position="141"/>
    </location>
</feature>
<dbReference type="CDD" id="cd00657">
    <property type="entry name" value="Ferritin_like"/>
    <property type="match status" value="1"/>
</dbReference>
<comment type="caution">
    <text evidence="3">The sequence shown here is derived from an EMBL/GenBank/DDBJ whole genome shotgun (WGS) entry which is preliminary data.</text>
</comment>
<dbReference type="EMBL" id="JAUSQZ010000001">
    <property type="protein sequence ID" value="MDP9824681.1"/>
    <property type="molecule type" value="Genomic_DNA"/>
</dbReference>
<evidence type="ECO:0000259" key="2">
    <source>
        <dbReference type="Pfam" id="PF14530"/>
    </source>
</evidence>
<dbReference type="Gene3D" id="1.20.1260.10">
    <property type="match status" value="1"/>
</dbReference>
<feature type="domain" description="DUF4439" evidence="2">
    <location>
        <begin position="261"/>
        <end position="382"/>
    </location>
</feature>
<protein>
    <recommendedName>
        <fullName evidence="2">DUF4439 domain-containing protein</fullName>
    </recommendedName>
</protein>
<proteinExistence type="predicted"/>
<dbReference type="SUPFAM" id="SSF47240">
    <property type="entry name" value="Ferritin-like"/>
    <property type="match status" value="1"/>
</dbReference>
<evidence type="ECO:0000313" key="3">
    <source>
        <dbReference type="EMBL" id="MDP9824681.1"/>
    </source>
</evidence>
<keyword evidence="4" id="KW-1185">Reference proteome</keyword>
<gene>
    <name evidence="3" type="ORF">J2S57_000430</name>
</gene>
<accession>A0ABT9NW80</accession>
<dbReference type="Pfam" id="PF14530">
    <property type="entry name" value="DUF4439"/>
    <property type="match status" value="1"/>
</dbReference>
<dbReference type="InterPro" id="IPR009078">
    <property type="entry name" value="Ferritin-like_SF"/>
</dbReference>
<dbReference type="InterPro" id="IPR029447">
    <property type="entry name" value="DUF4439"/>
</dbReference>
<reference evidence="3 4" key="1">
    <citation type="submission" date="2023-07" db="EMBL/GenBank/DDBJ databases">
        <title>Sequencing the genomes of 1000 actinobacteria strains.</title>
        <authorList>
            <person name="Klenk H.-P."/>
        </authorList>
    </citation>
    <scope>NUCLEOTIDE SEQUENCE [LARGE SCALE GENOMIC DNA]</scope>
    <source>
        <strain evidence="3 4">DSM 44388</strain>
    </source>
</reference>
<name>A0ABT9NW80_9ACTN</name>
<dbReference type="InterPro" id="IPR012347">
    <property type="entry name" value="Ferritin-like"/>
</dbReference>